<dbReference type="SUPFAM" id="SSF46689">
    <property type="entry name" value="Homeodomain-like"/>
    <property type="match status" value="2"/>
</dbReference>
<dbReference type="Gene3D" id="1.10.10.60">
    <property type="entry name" value="Homeodomain-like"/>
    <property type="match status" value="2"/>
</dbReference>
<feature type="domain" description="HTH araC/xylS-type" evidence="4">
    <location>
        <begin position="202"/>
        <end position="300"/>
    </location>
</feature>
<keyword evidence="6" id="KW-1185">Reference proteome</keyword>
<dbReference type="EMBL" id="JADMLG010000017">
    <property type="protein sequence ID" value="MBH0780691.1"/>
    <property type="molecule type" value="Genomic_DNA"/>
</dbReference>
<dbReference type="InterPro" id="IPR018062">
    <property type="entry name" value="HTH_AraC-typ_CS"/>
</dbReference>
<keyword evidence="1" id="KW-0805">Transcription regulation</keyword>
<evidence type="ECO:0000256" key="3">
    <source>
        <dbReference type="ARBA" id="ARBA00023163"/>
    </source>
</evidence>
<dbReference type="GO" id="GO:0003700">
    <property type="term" value="F:DNA-binding transcription factor activity"/>
    <property type="evidence" value="ECO:0007669"/>
    <property type="project" value="InterPro"/>
</dbReference>
<organism evidence="5 6">
    <name type="scientific">Nocardia bovistercoris</name>
    <dbReference type="NCBI Taxonomy" id="2785916"/>
    <lineage>
        <taxon>Bacteria</taxon>
        <taxon>Bacillati</taxon>
        <taxon>Actinomycetota</taxon>
        <taxon>Actinomycetes</taxon>
        <taxon>Mycobacteriales</taxon>
        <taxon>Nocardiaceae</taxon>
        <taxon>Nocardia</taxon>
    </lineage>
</organism>
<sequence length="303" mass="32790">MDDLLSRVLSEIRFHSAGYRRLRLGAPFEITFTQSGLRGIHIVLHGECDLVLTGDIRHRLRAGDLAILPRADPHALCSIGPPPLRPTSAAQLAALPDKSIHFGGSGAETSILCGAFAVGEPQHPALQGLPSVLHVRGERGAVPPWLHPYIDIVTAEVAEQAAGSDLVMARLSDAIVIRAMRHHGAVTDQPGWLAGLADPALARALAAIHDDPAHPWRIDTLAHLTGMSRATFAAKFTDRVGQPAITYITALRMQKARTLLRDDRLTVAAIARQVGYRSDVAFAAAFKRAHRMSPGRFRAHEQH</sequence>
<dbReference type="InterPro" id="IPR011051">
    <property type="entry name" value="RmlC_Cupin_sf"/>
</dbReference>
<dbReference type="InterPro" id="IPR018060">
    <property type="entry name" value="HTH_AraC"/>
</dbReference>
<dbReference type="Pfam" id="PF12833">
    <property type="entry name" value="HTH_18"/>
    <property type="match status" value="1"/>
</dbReference>
<dbReference type="SUPFAM" id="SSF51182">
    <property type="entry name" value="RmlC-like cupins"/>
    <property type="match status" value="1"/>
</dbReference>
<dbReference type="PANTHER" id="PTHR46796:SF13">
    <property type="entry name" value="HTH-TYPE TRANSCRIPTIONAL ACTIVATOR RHAS"/>
    <property type="match status" value="1"/>
</dbReference>
<dbReference type="PROSITE" id="PS00041">
    <property type="entry name" value="HTH_ARAC_FAMILY_1"/>
    <property type="match status" value="1"/>
</dbReference>
<dbReference type="PANTHER" id="PTHR46796">
    <property type="entry name" value="HTH-TYPE TRANSCRIPTIONAL ACTIVATOR RHAS-RELATED"/>
    <property type="match status" value="1"/>
</dbReference>
<comment type="caution">
    <text evidence="5">The sequence shown here is derived from an EMBL/GenBank/DDBJ whole genome shotgun (WGS) entry which is preliminary data.</text>
</comment>
<reference evidence="5" key="1">
    <citation type="submission" date="2020-11" db="EMBL/GenBank/DDBJ databases">
        <title>Nocardia NEAU-351.nov., a novel actinomycete isolated from the cow dung.</title>
        <authorList>
            <person name="Zhang X."/>
        </authorList>
    </citation>
    <scope>NUCLEOTIDE SEQUENCE</scope>
    <source>
        <strain evidence="5">NEAU-351</strain>
    </source>
</reference>
<evidence type="ECO:0000313" key="5">
    <source>
        <dbReference type="EMBL" id="MBH0780691.1"/>
    </source>
</evidence>
<proteinExistence type="predicted"/>
<evidence type="ECO:0000256" key="2">
    <source>
        <dbReference type="ARBA" id="ARBA00023125"/>
    </source>
</evidence>
<dbReference type="SMART" id="SM00342">
    <property type="entry name" value="HTH_ARAC"/>
    <property type="match status" value="1"/>
</dbReference>
<gene>
    <name evidence="5" type="ORF">IT779_30925</name>
</gene>
<name>A0A931IHX7_9NOCA</name>
<dbReference type="InterPro" id="IPR032783">
    <property type="entry name" value="AraC_lig"/>
</dbReference>
<dbReference type="PROSITE" id="PS01124">
    <property type="entry name" value="HTH_ARAC_FAMILY_2"/>
    <property type="match status" value="1"/>
</dbReference>
<protein>
    <submittedName>
        <fullName evidence="5">AraC family transcriptional regulator</fullName>
    </submittedName>
</protein>
<dbReference type="RefSeq" id="WP_198429138.1">
    <property type="nucleotide sequence ID" value="NZ_JADMLG010000017.1"/>
</dbReference>
<dbReference type="InterPro" id="IPR050204">
    <property type="entry name" value="AraC_XylS_family_regulators"/>
</dbReference>
<dbReference type="GO" id="GO:0043565">
    <property type="term" value="F:sequence-specific DNA binding"/>
    <property type="evidence" value="ECO:0007669"/>
    <property type="project" value="InterPro"/>
</dbReference>
<dbReference type="AlphaFoldDB" id="A0A931IHX7"/>
<dbReference type="Pfam" id="PF12852">
    <property type="entry name" value="Cupin_6"/>
    <property type="match status" value="1"/>
</dbReference>
<dbReference type="Proteomes" id="UP000655751">
    <property type="component" value="Unassembled WGS sequence"/>
</dbReference>
<accession>A0A931IHX7</accession>
<evidence type="ECO:0000256" key="1">
    <source>
        <dbReference type="ARBA" id="ARBA00023015"/>
    </source>
</evidence>
<dbReference type="InterPro" id="IPR009057">
    <property type="entry name" value="Homeodomain-like_sf"/>
</dbReference>
<evidence type="ECO:0000259" key="4">
    <source>
        <dbReference type="PROSITE" id="PS01124"/>
    </source>
</evidence>
<evidence type="ECO:0000313" key="6">
    <source>
        <dbReference type="Proteomes" id="UP000655751"/>
    </source>
</evidence>
<keyword evidence="2" id="KW-0238">DNA-binding</keyword>
<keyword evidence="3" id="KW-0804">Transcription</keyword>